<evidence type="ECO:0000259" key="1">
    <source>
        <dbReference type="Pfam" id="PF00656"/>
    </source>
</evidence>
<dbReference type="SUPFAM" id="SSF52129">
    <property type="entry name" value="Caspase-like"/>
    <property type="match status" value="1"/>
</dbReference>
<evidence type="ECO:0000313" key="5">
    <source>
        <dbReference type="Proteomes" id="UP001602322"/>
    </source>
</evidence>
<feature type="domain" description="iHD-CE" evidence="2">
    <location>
        <begin position="274"/>
        <end position="623"/>
    </location>
</feature>
<dbReference type="NCBIfam" id="NF047832">
    <property type="entry name" value="caspase_w_EACC1"/>
    <property type="match status" value="1"/>
</dbReference>
<reference evidence="4 5" key="1">
    <citation type="submission" date="2024-10" db="EMBL/GenBank/DDBJ databases">
        <title>The Natural Products Discovery Center: Release of the First 8490 Sequenced Strains for Exploring Actinobacteria Biosynthetic Diversity.</title>
        <authorList>
            <person name="Kalkreuter E."/>
            <person name="Kautsar S.A."/>
            <person name="Yang D."/>
            <person name="Bader C.D."/>
            <person name="Teijaro C.N."/>
            <person name="Fluegel L."/>
            <person name="Davis C.M."/>
            <person name="Simpson J.R."/>
            <person name="Lauterbach L."/>
            <person name="Steele A.D."/>
            <person name="Gui C."/>
            <person name="Meng S."/>
            <person name="Li G."/>
            <person name="Viehrig K."/>
            <person name="Ye F."/>
            <person name="Su P."/>
            <person name="Kiefer A.F."/>
            <person name="Nichols A."/>
            <person name="Cepeda A.J."/>
            <person name="Yan W."/>
            <person name="Fan B."/>
            <person name="Jiang Y."/>
            <person name="Adhikari A."/>
            <person name="Zheng C.-J."/>
            <person name="Schuster L."/>
            <person name="Cowan T.M."/>
            <person name="Smanski M.J."/>
            <person name="Chevrette M.G."/>
            <person name="De Carvalho L.P.S."/>
            <person name="Shen B."/>
        </authorList>
    </citation>
    <scope>NUCLEOTIDE SEQUENCE [LARGE SCALE GENOMIC DNA]</scope>
    <source>
        <strain evidence="4 5">NPDC012540</strain>
    </source>
</reference>
<dbReference type="InterPro" id="IPR036890">
    <property type="entry name" value="HATPase_C_sf"/>
</dbReference>
<feature type="domain" description="wHTH-Hsp90 Na associated" evidence="3">
    <location>
        <begin position="1385"/>
        <end position="1438"/>
    </location>
</feature>
<dbReference type="InterPro" id="IPR056506">
    <property type="entry name" value="iHD-CE"/>
</dbReference>
<dbReference type="RefSeq" id="WP_387907008.1">
    <property type="nucleotide sequence ID" value="NZ_JBIBEG010000009.1"/>
</dbReference>
<dbReference type="Pfam" id="PF00656">
    <property type="entry name" value="Peptidase_C14"/>
    <property type="match status" value="1"/>
</dbReference>
<feature type="domain" description="wHTH-Hsp90 Na associated" evidence="3">
    <location>
        <begin position="1197"/>
        <end position="1249"/>
    </location>
</feature>
<dbReference type="Proteomes" id="UP001602322">
    <property type="component" value="Unassembled WGS sequence"/>
</dbReference>
<dbReference type="InterPro" id="IPR011600">
    <property type="entry name" value="Pept_C14_caspase"/>
</dbReference>
<dbReference type="Pfam" id="PF24410">
    <property type="entry name" value="wHTH-HSP90_Na-assoc"/>
    <property type="match status" value="5"/>
</dbReference>
<accession>A0ABW6XDB6</accession>
<feature type="domain" description="wHTH-Hsp90 Na associated" evidence="3">
    <location>
        <begin position="1132"/>
        <end position="1186"/>
    </location>
</feature>
<feature type="domain" description="wHTH-Hsp90 Na associated" evidence="3">
    <location>
        <begin position="1259"/>
        <end position="1312"/>
    </location>
</feature>
<feature type="domain" description="Peptidase C14 caspase" evidence="1">
    <location>
        <begin position="8"/>
        <end position="233"/>
    </location>
</feature>
<dbReference type="Gene3D" id="3.40.50.1460">
    <property type="match status" value="1"/>
</dbReference>
<dbReference type="Pfam" id="PF24401">
    <property type="entry name" value="iHD-CE"/>
    <property type="match status" value="1"/>
</dbReference>
<protein>
    <submittedName>
        <fullName evidence="4">Caspase family protein</fullName>
    </submittedName>
</protein>
<dbReference type="Gene3D" id="3.30.565.10">
    <property type="entry name" value="Histidine kinase-like ATPase, C-terminal domain"/>
    <property type="match status" value="1"/>
</dbReference>
<evidence type="ECO:0000313" key="4">
    <source>
        <dbReference type="EMBL" id="MFF5899714.1"/>
    </source>
</evidence>
<feature type="domain" description="wHTH-Hsp90 Na associated" evidence="3">
    <location>
        <begin position="1325"/>
        <end position="1375"/>
    </location>
</feature>
<dbReference type="InterPro" id="IPR056507">
    <property type="entry name" value="wHTH-HSP90_Na-assoc"/>
</dbReference>
<dbReference type="SUPFAM" id="SSF55874">
    <property type="entry name" value="ATPase domain of HSP90 chaperone/DNA topoisomerase II/histidine kinase"/>
    <property type="match status" value="1"/>
</dbReference>
<name>A0ABW6XDB6_9ACTN</name>
<comment type="caution">
    <text evidence="4">The sequence shown here is derived from an EMBL/GenBank/DDBJ whole genome shotgun (WGS) entry which is preliminary data.</text>
</comment>
<organism evidence="4 5">
    <name type="scientific">Streptomyces argenteolus</name>
    <dbReference type="NCBI Taxonomy" id="67274"/>
    <lineage>
        <taxon>Bacteria</taxon>
        <taxon>Bacillati</taxon>
        <taxon>Actinomycetota</taxon>
        <taxon>Actinomycetes</taxon>
        <taxon>Kitasatosporales</taxon>
        <taxon>Streptomycetaceae</taxon>
        <taxon>Streptomyces</taxon>
    </lineage>
</organism>
<evidence type="ECO:0000259" key="3">
    <source>
        <dbReference type="Pfam" id="PF24410"/>
    </source>
</evidence>
<sequence length="1458" mass="159547">MTSAPGRSRAVLFGVHAFGQLTQLSGVQHNIPALRSLLTSDDVGGLAEQDCTVVPPDGTQQQLLDTLHDAAEEATDLLLFYYAGHGHFGGGDRSFFLATQNSSGRRPYHSVKYSDIRDLVAGSRAQRKVVVIDCCFSGRALPMSDEQTPTQLDMEITGACVLTSAADTERSLCLPEGSVFTLELTALLSDGLRGELTGGRQGEHLPDLTMTDVFNALNTRLHGRSVEGIRVPQPRMSTRDLGHQIVLARNRAYAGPPEGGSGYGTEDQAEDHEWVTAARDHPLWNYVADKRGLSLLRDTATALAARAAAATTRDGAACSGDPWNSLSYADRVAEWTDSLLLDSSARPEELELSAAEVFLLVTHPYLHAAFWMYNASRYSAIAPTDLTDVESTSPGRRSYEAFLRGQPRLMRRALRNSDGASSDAIGWWLFHRWLVRQVRLYEPASVETLLDHLAVPLGKRSPREKRLVEDVLEPRLLAQLLRAPQLPGRPEEAAVGPRSVGVAETAQRVRVHQLAELLRIAHLFAIDPITLSDVVVDHIGIGYAVDLPGLHDTLADVRWESSGRTRVLTATCGHLAVDLGLRQHAAALDTLLASIDISTGDEQRPALLRNLPLHVTAERVTPAVEESGRLAYESTELRFRLADDRIQELLMGEELYGDPALAIRELYQNALDACRYRDARTRYLRATGSQVALYKGHITFSQGVDKAGPYLECRDNGIGMGEVELRDVFSHAGMRFADLPEYIEERARWQDHDIVMHPNSQFGVGVLSYFMLADDITVTTCRLTPDGLPGEHLRVEIAGPGSLFRIQRLERCTEAYTSVRLRLRSQEVGSCVDVLRRILWVSEFDVTAADAQGRTLTWEANRLGEEAPLGSDDPHSPHSVREEEVVTLAGTNLAVWWCNTGGAVLADGLWAGEHRFGAVVNLSGAHTPRLTVDRRRIIDPDTVEIERLIRQEIPTLLAAKDAVFQHAWLARVLQESAAIADEIFAEAVGMGFAPWRLAGREIDITKSGYFAEDELLDHSSEAGDPWSPALDNPSVGDFREEALTDAGYFPGFAAAPSSSKVLPIPSDIYLLMPEWAGRGQLSWAGSVFSHTSTISIGLIAQAARRTGRSPEDVAFRLKDLGLPAPATPLPEVEDGDLRIISEAFGGGSAPWIDSAMPVDPVRIIQTARRTGHSPADVTRRLTELGYRTLVDPMPVEDDEDLVLLSRDLDAAAPWLSPESTVSVAHIAQAVTKTKRSPEQVSARLAELGFRVPVAAMPSLTPEDFRLLSENHNGEAPWLSPDRTVSPAHIIQTAAQMGWSTDHLAGHLSELGLRTPSTPVPQDEANDLRIISVNCNGRSPWLNIDAAVSPSHIAMASSITGCTPEQIASRLTRFGYVLPNTRLPPLEPSDLHILSRDLDAVAPWLDHREPVPLFHISLAAHTLKLTPHTVATRLLELGFRLRDFVTLSPQSPALPPSIT</sequence>
<keyword evidence="5" id="KW-1185">Reference proteome</keyword>
<gene>
    <name evidence="4" type="ORF">ACFY8O_27825</name>
</gene>
<evidence type="ECO:0000259" key="2">
    <source>
        <dbReference type="Pfam" id="PF24401"/>
    </source>
</evidence>
<proteinExistence type="predicted"/>
<dbReference type="InterPro" id="IPR029030">
    <property type="entry name" value="Caspase-like_dom_sf"/>
</dbReference>
<dbReference type="EMBL" id="JBIBEG010000009">
    <property type="protein sequence ID" value="MFF5899714.1"/>
    <property type="molecule type" value="Genomic_DNA"/>
</dbReference>